<dbReference type="NCBIfam" id="NF004356">
    <property type="entry name" value="PRK05732.1"/>
    <property type="match status" value="1"/>
</dbReference>
<dbReference type="GO" id="GO:0006744">
    <property type="term" value="P:ubiquinone biosynthetic process"/>
    <property type="evidence" value="ECO:0007669"/>
    <property type="project" value="UniProtKB-UniPathway"/>
</dbReference>
<dbReference type="Pfam" id="PF01494">
    <property type="entry name" value="FAD_binding_3"/>
    <property type="match status" value="1"/>
</dbReference>
<keyword evidence="10" id="KW-1185">Reference proteome</keyword>
<evidence type="ECO:0000256" key="5">
    <source>
        <dbReference type="ARBA" id="ARBA00022827"/>
    </source>
</evidence>
<dbReference type="PROSITE" id="PS01304">
    <property type="entry name" value="UBIH"/>
    <property type="match status" value="1"/>
</dbReference>
<dbReference type="PANTHER" id="PTHR43876">
    <property type="entry name" value="UBIQUINONE BIOSYNTHESIS MONOOXYGENASE COQ6, MITOCHONDRIAL"/>
    <property type="match status" value="1"/>
</dbReference>
<keyword evidence="6" id="KW-0560">Oxidoreductase</keyword>
<comment type="cofactor">
    <cofactor evidence="1">
        <name>FAD</name>
        <dbReference type="ChEBI" id="CHEBI:57692"/>
    </cofactor>
</comment>
<dbReference type="AlphaFoldDB" id="A0A7Z7EST2"/>
<dbReference type="GO" id="GO:0071949">
    <property type="term" value="F:FAD binding"/>
    <property type="evidence" value="ECO:0007669"/>
    <property type="project" value="InterPro"/>
</dbReference>
<evidence type="ECO:0000256" key="2">
    <source>
        <dbReference type="ARBA" id="ARBA00004749"/>
    </source>
</evidence>
<comment type="similarity">
    <text evidence="3">Belongs to the UbiH/COQ6 family.</text>
</comment>
<protein>
    <submittedName>
        <fullName evidence="9">2-octaprenyl-6-methoxyphenyl hydroxylase</fullName>
    </submittedName>
</protein>
<evidence type="ECO:0000313" key="9">
    <source>
        <dbReference type="EMBL" id="RUO39207.1"/>
    </source>
</evidence>
<reference evidence="10" key="1">
    <citation type="journal article" date="2018" name="Front. Microbiol.">
        <title>Genome-Based Analysis Reveals the Taxonomy and Diversity of the Family Idiomarinaceae.</title>
        <authorList>
            <person name="Liu Y."/>
            <person name="Lai Q."/>
            <person name="Shao Z."/>
        </authorList>
    </citation>
    <scope>NUCLEOTIDE SEQUENCE [LARGE SCALE GENOMIC DNA]</scope>
    <source>
        <strain evidence="10">KYW314</strain>
    </source>
</reference>
<dbReference type="Proteomes" id="UP000287766">
    <property type="component" value="Unassembled WGS sequence"/>
</dbReference>
<dbReference type="PRINTS" id="PR00420">
    <property type="entry name" value="RNGMNOXGNASE"/>
</dbReference>
<evidence type="ECO:0000313" key="10">
    <source>
        <dbReference type="Proteomes" id="UP000287766"/>
    </source>
</evidence>
<evidence type="ECO:0000256" key="1">
    <source>
        <dbReference type="ARBA" id="ARBA00001974"/>
    </source>
</evidence>
<comment type="caution">
    <text evidence="9">The sequence shown here is derived from an EMBL/GenBank/DDBJ whole genome shotgun (WGS) entry which is preliminary data.</text>
</comment>
<accession>A0A7Z7EST2</accession>
<evidence type="ECO:0000256" key="7">
    <source>
        <dbReference type="ARBA" id="ARBA00023033"/>
    </source>
</evidence>
<dbReference type="PANTHER" id="PTHR43876:SF8">
    <property type="entry name" value="2-OCTAPRENYL-6-METHOXYPHENOL HYDROXYLASE"/>
    <property type="match status" value="1"/>
</dbReference>
<dbReference type="EMBL" id="PIPR01000003">
    <property type="protein sequence ID" value="RUO39207.1"/>
    <property type="molecule type" value="Genomic_DNA"/>
</dbReference>
<organism evidence="9 10">
    <name type="scientific">Pseudidiomarina aestuarii</name>
    <dbReference type="NCBI Taxonomy" id="624146"/>
    <lineage>
        <taxon>Bacteria</taxon>
        <taxon>Pseudomonadati</taxon>
        <taxon>Pseudomonadota</taxon>
        <taxon>Gammaproteobacteria</taxon>
        <taxon>Alteromonadales</taxon>
        <taxon>Idiomarinaceae</taxon>
        <taxon>Pseudidiomarina</taxon>
    </lineage>
</organism>
<dbReference type="NCBIfam" id="TIGR01988">
    <property type="entry name" value="Ubi-OHases"/>
    <property type="match status" value="1"/>
</dbReference>
<sequence>MDAKQVTGLLVAGGGLVGALTALLVARAQPDHIIVVVEPQADGPAPDPRTIALAAGTVRVLEGLGVWSQLASQACPIEHIHVSDRDQLGATRLHAEQENVPALGQVIAASELNLALYNACQAQPNIQWLGDHRVVATSAARSERTVTVESGAGDKVSMTCQLLVGADGNKSAVRAALDIPVVSTHYDQQGIIAVLQLEDGLNGWAYERFTPHGPVALLPMPKQQASLVWSLPPAEAAKTMVLPPAEFVRAAQHAFGFRAGRFTDVTMRTQYPLQLHLAERSIAHRAVLIGNASHSLHPIAGQGFNLGVRDALSLAAVLSKSTSTKTDFGSYAVLSDYWQSRKEDYDRTIGLTDLLVRGFSSSAFPLTYGRTLALGILDWLPPLRAAFARQTMGLNNPVVGRGEH</sequence>
<keyword evidence="7" id="KW-0503">Monooxygenase</keyword>
<gene>
    <name evidence="9" type="ORF">CWE22_10665</name>
</gene>
<evidence type="ECO:0000256" key="6">
    <source>
        <dbReference type="ARBA" id="ARBA00023002"/>
    </source>
</evidence>
<evidence type="ECO:0000256" key="3">
    <source>
        <dbReference type="ARBA" id="ARBA00005349"/>
    </source>
</evidence>
<keyword evidence="5" id="KW-0274">FAD</keyword>
<dbReference type="InterPro" id="IPR010971">
    <property type="entry name" value="UbiH/COQ6"/>
</dbReference>
<dbReference type="InterPro" id="IPR002938">
    <property type="entry name" value="FAD-bd"/>
</dbReference>
<dbReference type="Gene3D" id="3.50.50.60">
    <property type="entry name" value="FAD/NAD(P)-binding domain"/>
    <property type="match status" value="2"/>
</dbReference>
<dbReference type="UniPathway" id="UPA00232"/>
<dbReference type="RefSeq" id="WP_169931471.1">
    <property type="nucleotide sequence ID" value="NZ_PIPR01000003.1"/>
</dbReference>
<dbReference type="InterPro" id="IPR018168">
    <property type="entry name" value="Ubi_Hdrlase_CS"/>
</dbReference>
<dbReference type="InterPro" id="IPR036188">
    <property type="entry name" value="FAD/NAD-bd_sf"/>
</dbReference>
<dbReference type="InterPro" id="IPR051205">
    <property type="entry name" value="UbiH/COQ6_monooxygenase"/>
</dbReference>
<dbReference type="GO" id="GO:0008681">
    <property type="term" value="F:2-octaprenyl-6-methoxyphenol hydroxylase activity"/>
    <property type="evidence" value="ECO:0007669"/>
    <property type="project" value="InterPro"/>
</dbReference>
<dbReference type="InterPro" id="IPR011295">
    <property type="entry name" value="UbiH"/>
</dbReference>
<comment type="pathway">
    <text evidence="2">Cofactor biosynthesis; ubiquinone biosynthesis.</text>
</comment>
<evidence type="ECO:0000256" key="4">
    <source>
        <dbReference type="ARBA" id="ARBA00022630"/>
    </source>
</evidence>
<dbReference type="SUPFAM" id="SSF51905">
    <property type="entry name" value="FAD/NAD(P)-binding domain"/>
    <property type="match status" value="1"/>
</dbReference>
<keyword evidence="4" id="KW-0285">Flavoprotein</keyword>
<feature type="domain" description="FAD-binding" evidence="8">
    <location>
        <begin position="9"/>
        <end position="321"/>
    </location>
</feature>
<dbReference type="NCBIfam" id="TIGR01984">
    <property type="entry name" value="UbiH"/>
    <property type="match status" value="1"/>
</dbReference>
<proteinExistence type="inferred from homology"/>
<name>A0A7Z7EST2_9GAMM</name>
<evidence type="ECO:0000259" key="8">
    <source>
        <dbReference type="Pfam" id="PF01494"/>
    </source>
</evidence>